<feature type="transmembrane region" description="Helical" evidence="1">
    <location>
        <begin position="46"/>
        <end position="66"/>
    </location>
</feature>
<comment type="caution">
    <text evidence="2">The sequence shown here is derived from an EMBL/GenBank/DDBJ whole genome shotgun (WGS) entry which is preliminary data.</text>
</comment>
<dbReference type="Pfam" id="PF06612">
    <property type="entry name" value="DUF1146"/>
    <property type="match status" value="1"/>
</dbReference>
<gene>
    <name evidence="2" type="ORF">FC62_GL000350</name>
</gene>
<feature type="transmembrane region" description="Helical" evidence="1">
    <location>
        <begin position="6"/>
        <end position="26"/>
    </location>
</feature>
<evidence type="ECO:0000313" key="2">
    <source>
        <dbReference type="EMBL" id="KRK38662.1"/>
    </source>
</evidence>
<dbReference type="Proteomes" id="UP000050909">
    <property type="component" value="Unassembled WGS sequence"/>
</dbReference>
<reference evidence="2 3" key="1">
    <citation type="journal article" date="2015" name="Genome Announc.">
        <title>Expanding the biotechnology potential of lactobacilli through comparative genomics of 213 strains and associated genera.</title>
        <authorList>
            <person name="Sun Z."/>
            <person name="Harris H.M."/>
            <person name="McCann A."/>
            <person name="Guo C."/>
            <person name="Argimon S."/>
            <person name="Zhang W."/>
            <person name="Yang X."/>
            <person name="Jeffery I.B."/>
            <person name="Cooney J.C."/>
            <person name="Kagawa T.F."/>
            <person name="Liu W."/>
            <person name="Song Y."/>
            <person name="Salvetti E."/>
            <person name="Wrobel A."/>
            <person name="Rasinkangas P."/>
            <person name="Parkhill J."/>
            <person name="Rea M.C."/>
            <person name="O'Sullivan O."/>
            <person name="Ritari J."/>
            <person name="Douillard F.P."/>
            <person name="Paul Ross R."/>
            <person name="Yang R."/>
            <person name="Briner A.E."/>
            <person name="Felis G.E."/>
            <person name="de Vos W.M."/>
            <person name="Barrangou R."/>
            <person name="Klaenhammer T.R."/>
            <person name="Caufield P.W."/>
            <person name="Cui Y."/>
            <person name="Zhang H."/>
            <person name="O'Toole P.W."/>
        </authorList>
    </citation>
    <scope>NUCLEOTIDE SEQUENCE [LARGE SCALE GENOMIC DNA]</scope>
    <source>
        <strain evidence="2 3">DSM 20534</strain>
    </source>
</reference>
<evidence type="ECO:0000313" key="3">
    <source>
        <dbReference type="Proteomes" id="UP000050909"/>
    </source>
</evidence>
<keyword evidence="1" id="KW-1133">Transmembrane helix</keyword>
<name>A0A0R1GWL0_9LACO</name>
<dbReference type="AlphaFoldDB" id="A0A0R1GWL0"/>
<keyword evidence="1" id="KW-0472">Membrane</keyword>
<sequence length="77" mass="8479">MQTAGIHAGIVILIYLITVGMSFKALSAIKIENLIKPNHVFEAQLFILFSSLALGYLVGNLLIAIMDQSLSLRLLFF</sequence>
<evidence type="ECO:0008006" key="4">
    <source>
        <dbReference type="Google" id="ProtNLM"/>
    </source>
</evidence>
<keyword evidence="1" id="KW-0812">Transmembrane</keyword>
<dbReference type="EMBL" id="AZCV01000001">
    <property type="protein sequence ID" value="KRK38662.1"/>
    <property type="molecule type" value="Genomic_DNA"/>
</dbReference>
<evidence type="ECO:0000256" key="1">
    <source>
        <dbReference type="SAM" id="Phobius"/>
    </source>
</evidence>
<protein>
    <recommendedName>
        <fullName evidence="4">DUF1146 domain-containing protein</fullName>
    </recommendedName>
</protein>
<dbReference type="PATRIC" id="fig|1423722.3.peg.356"/>
<dbReference type="NCBIfam" id="TIGR02327">
    <property type="entry name" value="int_mem_ywzB"/>
    <property type="match status" value="1"/>
</dbReference>
<proteinExistence type="predicted"/>
<keyword evidence="3" id="KW-1185">Reference proteome</keyword>
<dbReference type="InterPro" id="IPR009526">
    <property type="entry name" value="DUF1146"/>
</dbReference>
<dbReference type="RefSeq" id="WP_054745263.1">
    <property type="nucleotide sequence ID" value="NZ_AZCV01000001.1"/>
</dbReference>
<organism evidence="2 3">
    <name type="scientific">Amylolactobacillus amylotrophicus DSM 20534</name>
    <dbReference type="NCBI Taxonomy" id="1423722"/>
    <lineage>
        <taxon>Bacteria</taxon>
        <taxon>Bacillati</taxon>
        <taxon>Bacillota</taxon>
        <taxon>Bacilli</taxon>
        <taxon>Lactobacillales</taxon>
        <taxon>Lactobacillaceae</taxon>
        <taxon>Amylolactobacillus</taxon>
    </lineage>
</organism>
<accession>A0A0R1GWL0</accession>